<keyword evidence="5 7" id="KW-0472">Membrane</keyword>
<keyword evidence="2" id="KW-1003">Cell membrane</keyword>
<dbReference type="InterPro" id="IPR003856">
    <property type="entry name" value="LPS_length_determ_N"/>
</dbReference>
<dbReference type="PANTHER" id="PTHR32309:SF31">
    <property type="entry name" value="CAPSULAR EXOPOLYSACCHARIDE FAMILY"/>
    <property type="match status" value="1"/>
</dbReference>
<evidence type="ECO:0000259" key="8">
    <source>
        <dbReference type="Pfam" id="PF02706"/>
    </source>
</evidence>
<evidence type="ECO:0000313" key="10">
    <source>
        <dbReference type="Proteomes" id="UP000809621"/>
    </source>
</evidence>
<evidence type="ECO:0000256" key="7">
    <source>
        <dbReference type="SAM" id="Phobius"/>
    </source>
</evidence>
<dbReference type="RefSeq" id="WP_205157607.1">
    <property type="nucleotide sequence ID" value="NZ_JAFEUM010000002.1"/>
</dbReference>
<dbReference type="InterPro" id="IPR050445">
    <property type="entry name" value="Bact_polysacc_biosynth/exp"/>
</dbReference>
<keyword evidence="10" id="KW-1185">Reference proteome</keyword>
<accession>A0ABS2HFZ3</accession>
<evidence type="ECO:0000256" key="3">
    <source>
        <dbReference type="ARBA" id="ARBA00022692"/>
    </source>
</evidence>
<dbReference type="PANTHER" id="PTHR32309">
    <property type="entry name" value="TYROSINE-PROTEIN KINASE"/>
    <property type="match status" value="1"/>
</dbReference>
<keyword evidence="4 7" id="KW-1133">Transmembrane helix</keyword>
<evidence type="ECO:0000256" key="4">
    <source>
        <dbReference type="ARBA" id="ARBA00022989"/>
    </source>
</evidence>
<proteinExistence type="predicted"/>
<protein>
    <submittedName>
        <fullName evidence="9">Chain-length determining protein</fullName>
    </submittedName>
</protein>
<evidence type="ECO:0000313" key="9">
    <source>
        <dbReference type="EMBL" id="MBM7035994.1"/>
    </source>
</evidence>
<evidence type="ECO:0000256" key="1">
    <source>
        <dbReference type="ARBA" id="ARBA00004651"/>
    </source>
</evidence>
<reference evidence="9 10" key="1">
    <citation type="submission" date="2021-02" db="EMBL/GenBank/DDBJ databases">
        <authorList>
            <person name="Park J.-S."/>
        </authorList>
    </citation>
    <scope>NUCLEOTIDE SEQUENCE [LARGE SCALE GENOMIC DNA]</scope>
    <source>
        <strain evidence="9 10">188UL20-2</strain>
    </source>
</reference>
<dbReference type="Pfam" id="PF02706">
    <property type="entry name" value="Wzz"/>
    <property type="match status" value="1"/>
</dbReference>
<dbReference type="EMBL" id="JAFEUM010000002">
    <property type="protein sequence ID" value="MBM7035994.1"/>
    <property type="molecule type" value="Genomic_DNA"/>
</dbReference>
<evidence type="ECO:0000256" key="5">
    <source>
        <dbReference type="ARBA" id="ARBA00023136"/>
    </source>
</evidence>
<feature type="coiled-coil region" evidence="6">
    <location>
        <begin position="266"/>
        <end position="293"/>
    </location>
</feature>
<evidence type="ECO:0000256" key="2">
    <source>
        <dbReference type="ARBA" id="ARBA00022475"/>
    </source>
</evidence>
<dbReference type="Proteomes" id="UP000809621">
    <property type="component" value="Unassembled WGS sequence"/>
</dbReference>
<feature type="transmembrane region" description="Helical" evidence="7">
    <location>
        <begin position="424"/>
        <end position="445"/>
    </location>
</feature>
<comment type="caution">
    <text evidence="9">The sequence shown here is derived from an EMBL/GenBank/DDBJ whole genome shotgun (WGS) entry which is preliminary data.</text>
</comment>
<feature type="domain" description="Polysaccharide chain length determinant N-terminal" evidence="8">
    <location>
        <begin position="6"/>
        <end position="91"/>
    </location>
</feature>
<evidence type="ECO:0000256" key="6">
    <source>
        <dbReference type="SAM" id="Coils"/>
    </source>
</evidence>
<organism evidence="9 10">
    <name type="scientific">Vibrio ulleungensis</name>
    <dbReference type="NCBI Taxonomy" id="2807619"/>
    <lineage>
        <taxon>Bacteria</taxon>
        <taxon>Pseudomonadati</taxon>
        <taxon>Pseudomonadota</taxon>
        <taxon>Gammaproteobacteria</taxon>
        <taxon>Vibrionales</taxon>
        <taxon>Vibrionaceae</taxon>
        <taxon>Vibrio</taxon>
    </lineage>
</organism>
<name>A0ABS2HFZ3_9VIBR</name>
<gene>
    <name evidence="9" type="ORF">JQC93_06185</name>
</gene>
<comment type="subcellular location">
    <subcellularLocation>
        <location evidence="1">Cell membrane</location>
        <topology evidence="1">Multi-pass membrane protein</topology>
    </subcellularLocation>
</comment>
<keyword evidence="3 7" id="KW-0812">Transmembrane</keyword>
<keyword evidence="6" id="KW-0175">Coiled coil</keyword>
<feature type="transmembrane region" description="Helical" evidence="7">
    <location>
        <begin position="20"/>
        <end position="37"/>
    </location>
</feature>
<sequence>MTDLTIRLTHIILAAWRRRVLILLPTLLLPIAAVFVSNNAPKSYTSHTSMLIQETSKMNPFLQDLAVSSMLNERISGIKTLLKSRHILTMVALEQGLFEEGDPEGYKDEVMAKIGANLTVSQLGKDLLKIQYTSNEPSGMKSLLESVSEHFIEQILAPERSSIRDSSEFLAGHIDTRFEQLQLAEQKLADFTNLNSSLTPEMQSQSYAQIASLRLTLAEKEAELLGVEKSLGSLDDQLSKTNPVVGRIEEQIIDIRSDLTLLQAKYTNSHSAVQAKQRELKRLEQERAVLLSANHPTLSADQLWDVASSQKLSTSTTTQPLLMSQLERLQQVRGRYEALKEETVTMNAMIIDLEKRTQQFGDKAKQIFRLQRDVELKREQYEALLQRYEMAQLTGSLGDFEENKRVKVIDRPYTPSTANNLPTVVFIVAGLVGGLGLGIGLAIVFELFDSTIRNRCDVESVTDIPVVSCLPNFNQVAIQLASQNEKPT</sequence>